<dbReference type="Proteomes" id="UP000008363">
    <property type="component" value="Unassembled WGS sequence"/>
</dbReference>
<keyword evidence="2" id="KW-0560">Oxidoreductase</keyword>
<dbReference type="InterPro" id="IPR020904">
    <property type="entry name" value="Sc_DH/Rdtase_CS"/>
</dbReference>
<dbReference type="PROSITE" id="PS00061">
    <property type="entry name" value="ADH_SHORT"/>
    <property type="match status" value="1"/>
</dbReference>
<dbReference type="SUPFAM" id="SSF51735">
    <property type="entry name" value="NAD(P)-binding Rossmann-fold domains"/>
    <property type="match status" value="1"/>
</dbReference>
<keyword evidence="4" id="KW-1185">Reference proteome</keyword>
<dbReference type="eggNOG" id="COG1028">
    <property type="taxonomic scope" value="Bacteria"/>
</dbReference>
<dbReference type="InterPro" id="IPR002347">
    <property type="entry name" value="SDR_fam"/>
</dbReference>
<dbReference type="RefSeq" id="WP_006336717.1">
    <property type="nucleotide sequence ID" value="NZ_BAHC01000171.1"/>
</dbReference>
<dbReference type="AlphaFoldDB" id="K6WJQ2"/>
<dbReference type="GO" id="GO:0016491">
    <property type="term" value="F:oxidoreductase activity"/>
    <property type="evidence" value="ECO:0007669"/>
    <property type="project" value="UniProtKB-KW"/>
</dbReference>
<evidence type="ECO:0000256" key="2">
    <source>
        <dbReference type="ARBA" id="ARBA00023002"/>
    </source>
</evidence>
<name>K6WJQ2_9ACTN</name>
<evidence type="ECO:0000313" key="3">
    <source>
        <dbReference type="EMBL" id="GAB92367.1"/>
    </source>
</evidence>
<protein>
    <submittedName>
        <fullName evidence="3">Putative oxidoreductase</fullName>
    </submittedName>
</protein>
<dbReference type="CDD" id="cd05233">
    <property type="entry name" value="SDR_c"/>
    <property type="match status" value="1"/>
</dbReference>
<dbReference type="Gene3D" id="3.40.50.720">
    <property type="entry name" value="NAD(P)-binding Rossmann-like Domain"/>
    <property type="match status" value="1"/>
</dbReference>
<proteinExistence type="inferred from homology"/>
<organism evidence="3 4">
    <name type="scientific">Gordonia rhizosphera NBRC 16068</name>
    <dbReference type="NCBI Taxonomy" id="1108045"/>
    <lineage>
        <taxon>Bacteria</taxon>
        <taxon>Bacillati</taxon>
        <taxon>Actinomycetota</taxon>
        <taxon>Actinomycetes</taxon>
        <taxon>Mycobacteriales</taxon>
        <taxon>Gordoniaceae</taxon>
        <taxon>Gordonia</taxon>
    </lineage>
</organism>
<evidence type="ECO:0000256" key="1">
    <source>
        <dbReference type="ARBA" id="ARBA00006484"/>
    </source>
</evidence>
<dbReference type="PANTHER" id="PTHR43669">
    <property type="entry name" value="5-KETO-D-GLUCONATE 5-REDUCTASE"/>
    <property type="match status" value="1"/>
</dbReference>
<gene>
    <name evidence="3" type="ORF">GORHZ_171_00400</name>
</gene>
<dbReference type="FunFam" id="3.40.50.720:FF:000084">
    <property type="entry name" value="Short-chain dehydrogenase reductase"/>
    <property type="match status" value="1"/>
</dbReference>
<accession>K6WJQ2</accession>
<dbReference type="PRINTS" id="PR00081">
    <property type="entry name" value="GDHRDH"/>
</dbReference>
<comment type="similarity">
    <text evidence="1">Belongs to the short-chain dehydrogenases/reductases (SDR) family.</text>
</comment>
<reference evidence="3 4" key="1">
    <citation type="submission" date="2012-08" db="EMBL/GenBank/DDBJ databases">
        <title>Whole genome shotgun sequence of Gordonia rhizosphera NBRC 16068.</title>
        <authorList>
            <person name="Takarada H."/>
            <person name="Isaki S."/>
            <person name="Hosoyama A."/>
            <person name="Tsuchikane K."/>
            <person name="Katsumata H."/>
            <person name="Baba S."/>
            <person name="Ohji S."/>
            <person name="Yamazaki S."/>
            <person name="Fujita N."/>
        </authorList>
    </citation>
    <scope>NUCLEOTIDE SEQUENCE [LARGE SCALE GENOMIC DNA]</scope>
    <source>
        <strain evidence="3 4">NBRC 16068</strain>
    </source>
</reference>
<dbReference type="InterPro" id="IPR036291">
    <property type="entry name" value="NAD(P)-bd_dom_sf"/>
</dbReference>
<dbReference type="Pfam" id="PF13561">
    <property type="entry name" value="adh_short_C2"/>
    <property type="match status" value="1"/>
</dbReference>
<dbReference type="OrthoDB" id="8991930at2"/>
<dbReference type="EMBL" id="BAHC01000171">
    <property type="protein sequence ID" value="GAB92367.1"/>
    <property type="molecule type" value="Genomic_DNA"/>
</dbReference>
<dbReference type="PANTHER" id="PTHR43669:SF3">
    <property type="entry name" value="ALCOHOL DEHYDROGENASE, PUTATIVE (AFU_ORTHOLOGUE AFUA_3G03445)-RELATED"/>
    <property type="match status" value="1"/>
</dbReference>
<dbReference type="STRING" id="1108045.GORHZ_171_00400"/>
<sequence>MTTRFTGKTALVTGAAGDIGQATAVRLATEGAAVAVADRKEELLDETVWLCKDAGGVVLALGMDQTDRSAVEEGIASVADRLGPIDTLFANAGYGKFATFLEQPAKEWLRHVDVNLTGTFNVCQVVAQGMVENKRGGAIVVNASSGATQHTDLLTAYCATKAALRMLAIGMASELGNHRVRVNTVLPGVIETGMTSPMLSGPDGDVHRAALLSDTPVGRLGEPTDVASLVTFLLSDEAAFITGESVAVDGGQTILGHPRWYSTDHRKSHEEFWKAGR</sequence>
<evidence type="ECO:0000313" key="4">
    <source>
        <dbReference type="Proteomes" id="UP000008363"/>
    </source>
</evidence>
<comment type="caution">
    <text evidence="3">The sequence shown here is derived from an EMBL/GenBank/DDBJ whole genome shotgun (WGS) entry which is preliminary data.</text>
</comment>